<organism evidence="1 2">
    <name type="scientific">Vagococcus acidifermentans</name>
    <dbReference type="NCBI Taxonomy" id="564710"/>
    <lineage>
        <taxon>Bacteria</taxon>
        <taxon>Bacillati</taxon>
        <taxon>Bacillota</taxon>
        <taxon>Bacilli</taxon>
        <taxon>Lactobacillales</taxon>
        <taxon>Enterococcaceae</taxon>
        <taxon>Vagococcus</taxon>
    </lineage>
</organism>
<dbReference type="AlphaFoldDB" id="A0A430AS32"/>
<proteinExistence type="predicted"/>
<keyword evidence="2" id="KW-1185">Reference proteome</keyword>
<reference evidence="1 2" key="1">
    <citation type="submission" date="2017-05" db="EMBL/GenBank/DDBJ databases">
        <title>Vagococcus spp. assemblies.</title>
        <authorList>
            <person name="Gulvik C.A."/>
        </authorList>
    </citation>
    <scope>NUCLEOTIDE SEQUENCE [LARGE SCALE GENOMIC DNA]</scope>
    <source>
        <strain evidence="1 2">LMG 24798</strain>
    </source>
</reference>
<name>A0A430AS32_9ENTE</name>
<comment type="caution">
    <text evidence="1">The sequence shown here is derived from an EMBL/GenBank/DDBJ whole genome shotgun (WGS) entry which is preliminary data.</text>
</comment>
<sequence>MIEIFSVCIGALIAMVATSINNKFILSREEKHEKIREKMKEIDTLILLNKKINEILVKRDLNLDFYQSFDSFDDVYITIDDYVYLQSFCAQNHFYLPSFLVEEFFKEFNHRQAIYNPDDVIRLGGHTYKGAKMVLENFSEQLLRCAEDRKAELQQLKK</sequence>
<gene>
    <name evidence="1" type="ORF">CBF27_09210</name>
</gene>
<dbReference type="EMBL" id="NGKC01000010">
    <property type="protein sequence ID" value="RSU10863.1"/>
    <property type="molecule type" value="Genomic_DNA"/>
</dbReference>
<evidence type="ECO:0000313" key="1">
    <source>
        <dbReference type="EMBL" id="RSU10863.1"/>
    </source>
</evidence>
<dbReference type="RefSeq" id="WP_126814013.1">
    <property type="nucleotide sequence ID" value="NZ_NGKC01000010.1"/>
</dbReference>
<dbReference type="OrthoDB" id="2192989at2"/>
<evidence type="ECO:0000313" key="2">
    <source>
        <dbReference type="Proteomes" id="UP000286773"/>
    </source>
</evidence>
<protein>
    <submittedName>
        <fullName evidence="1">Uncharacterized protein</fullName>
    </submittedName>
</protein>
<accession>A0A430AS32</accession>
<dbReference type="Proteomes" id="UP000286773">
    <property type="component" value="Unassembled WGS sequence"/>
</dbReference>